<feature type="region of interest" description="Disordered" evidence="1">
    <location>
        <begin position="49"/>
        <end position="68"/>
    </location>
</feature>
<comment type="caution">
    <text evidence="2">The sequence shown here is derived from an EMBL/GenBank/DDBJ whole genome shotgun (WGS) entry which is preliminary data.</text>
</comment>
<evidence type="ECO:0000313" key="3">
    <source>
        <dbReference type="Proteomes" id="UP001165120"/>
    </source>
</evidence>
<protein>
    <submittedName>
        <fullName evidence="2">Unnamed protein product</fullName>
    </submittedName>
</protein>
<reference evidence="2" key="1">
    <citation type="submission" date="2023-04" db="EMBL/GenBank/DDBJ databases">
        <title>Candida boidinii NBRC 10035.</title>
        <authorList>
            <person name="Ichikawa N."/>
            <person name="Sato H."/>
            <person name="Tonouchi N."/>
        </authorList>
    </citation>
    <scope>NUCLEOTIDE SEQUENCE</scope>
    <source>
        <strain evidence="2">NBRC 10035</strain>
    </source>
</reference>
<evidence type="ECO:0000313" key="2">
    <source>
        <dbReference type="EMBL" id="GME77487.1"/>
    </source>
</evidence>
<name>A0A9W6T6M6_CANBO</name>
<accession>A0A9W6T6M6</accession>
<gene>
    <name evidence="2" type="ORF">Cboi02_000554500</name>
</gene>
<proteinExistence type="predicted"/>
<dbReference type="Proteomes" id="UP001165120">
    <property type="component" value="Unassembled WGS sequence"/>
</dbReference>
<dbReference type="AlphaFoldDB" id="A0A9W6T6M6"/>
<evidence type="ECO:0000256" key="1">
    <source>
        <dbReference type="SAM" id="MobiDB-lite"/>
    </source>
</evidence>
<sequence>MKKSHLHLIIVPHYFEVSRLSKNPIKFESFDLEVLESFETVEFDKLTEATGAELENDGSKNEGFKEDEGVAPFASGELDFDKNALSNDI</sequence>
<feature type="compositionally biased region" description="Basic and acidic residues" evidence="1">
    <location>
        <begin position="57"/>
        <end position="68"/>
    </location>
</feature>
<organism evidence="2 3">
    <name type="scientific">Candida boidinii</name>
    <name type="common">Yeast</name>
    <dbReference type="NCBI Taxonomy" id="5477"/>
    <lineage>
        <taxon>Eukaryota</taxon>
        <taxon>Fungi</taxon>
        <taxon>Dikarya</taxon>
        <taxon>Ascomycota</taxon>
        <taxon>Saccharomycotina</taxon>
        <taxon>Pichiomycetes</taxon>
        <taxon>Pichiales</taxon>
        <taxon>Pichiaceae</taxon>
        <taxon>Ogataea</taxon>
        <taxon>Ogataea/Candida clade</taxon>
    </lineage>
</organism>
<keyword evidence="3" id="KW-1185">Reference proteome</keyword>
<dbReference type="EMBL" id="BSXN01002739">
    <property type="protein sequence ID" value="GME77487.1"/>
    <property type="molecule type" value="Genomic_DNA"/>
</dbReference>